<accession>A0ABD5MJV5</accession>
<sequence length="467" mass="51628">MTISPSLSRSTAVRGLALLLVVSLLAPSAVSALTYDPAEETSLEQGTIASPAGGPTVISTQGYTFQGNTNPKKPARIVSVDRRGDLRWTHDDRVGGDAWFFDVDPLPNGNLLVSSPRAGDTLVFELDPETQERVWEERFNMTDTHDVTYIGEDRIAIANMREWNASAEVSDDRVVVYNRSKGEITWEWYFKNHFPASTDGGYNDDWSHVNDVDPVGEDRLLVSPRNFDQAIVVDMETKEIVERLGSDDDYSVLREQHNPDWLLSENGTPTILVADSGNNRVVEYAKDGGEWVRTWSVGGDSLNWPRDADRLPNGNTLVTDTLNHRVVEITPRGEVVWEYYATWGPYDAERIGTGPESSGPTIRDLNASGTYEITGSAQLTAGGEGGVGFAGRIRATFAGTPLEGPMTEFATRWAHVTPWLRPVWMSGWDFAWTIGAVLVGLCWTGGELVAARRRILVGVRRLADRWA</sequence>
<evidence type="ECO:0000313" key="2">
    <source>
        <dbReference type="EMBL" id="MFA1612440.1"/>
    </source>
</evidence>
<dbReference type="RefSeq" id="WP_372391434.1">
    <property type="nucleotide sequence ID" value="NZ_JBGNYA010000001.1"/>
</dbReference>
<keyword evidence="1" id="KW-0812">Transmembrane</keyword>
<name>A0ABD5MJV5_9EURY</name>
<proteinExistence type="predicted"/>
<dbReference type="EMBL" id="JBGNYA010000001">
    <property type="protein sequence ID" value="MFA1612440.1"/>
    <property type="molecule type" value="Genomic_DNA"/>
</dbReference>
<dbReference type="Gene3D" id="2.120.10.30">
    <property type="entry name" value="TolB, C-terminal domain"/>
    <property type="match status" value="1"/>
</dbReference>
<protein>
    <submittedName>
        <fullName evidence="2">Aryl-sulfate sulfotransferase</fullName>
    </submittedName>
</protein>
<dbReference type="SUPFAM" id="SSF101898">
    <property type="entry name" value="NHL repeat"/>
    <property type="match status" value="1"/>
</dbReference>
<feature type="transmembrane region" description="Helical" evidence="1">
    <location>
        <begin position="430"/>
        <end position="451"/>
    </location>
</feature>
<dbReference type="PANTHER" id="PTHR35340:SF5">
    <property type="entry name" value="ASST-DOMAIN-CONTAINING PROTEIN"/>
    <property type="match status" value="1"/>
</dbReference>
<organism evidence="2 3">
    <name type="scientific">Halobellus rubicundus</name>
    <dbReference type="NCBI Taxonomy" id="2996466"/>
    <lineage>
        <taxon>Archaea</taxon>
        <taxon>Methanobacteriati</taxon>
        <taxon>Methanobacteriota</taxon>
        <taxon>Stenosarchaea group</taxon>
        <taxon>Halobacteria</taxon>
        <taxon>Halobacteriales</taxon>
        <taxon>Haloferacaceae</taxon>
        <taxon>Halobellus</taxon>
    </lineage>
</organism>
<evidence type="ECO:0000313" key="3">
    <source>
        <dbReference type="Proteomes" id="UP001570511"/>
    </source>
</evidence>
<dbReference type="InterPro" id="IPR011042">
    <property type="entry name" value="6-blade_b-propeller_TolB-like"/>
</dbReference>
<dbReference type="InterPro" id="IPR010262">
    <property type="entry name" value="Arylsulfotransferase_bact"/>
</dbReference>
<keyword evidence="1" id="KW-0472">Membrane</keyword>
<dbReference type="InterPro" id="IPR053143">
    <property type="entry name" value="Arylsulfate_ST"/>
</dbReference>
<keyword evidence="1" id="KW-1133">Transmembrane helix</keyword>
<dbReference type="PANTHER" id="PTHR35340">
    <property type="entry name" value="PQQ ENZYME REPEAT PROTEIN-RELATED"/>
    <property type="match status" value="1"/>
</dbReference>
<dbReference type="Pfam" id="PF05935">
    <property type="entry name" value="Arylsulfotrans"/>
    <property type="match status" value="1"/>
</dbReference>
<gene>
    <name evidence="2" type="ORF">OS889_15700</name>
</gene>
<dbReference type="AlphaFoldDB" id="A0ABD5MJV5"/>
<keyword evidence="3" id="KW-1185">Reference proteome</keyword>
<evidence type="ECO:0000256" key="1">
    <source>
        <dbReference type="SAM" id="Phobius"/>
    </source>
</evidence>
<dbReference type="Proteomes" id="UP001570511">
    <property type="component" value="Unassembled WGS sequence"/>
</dbReference>
<comment type="caution">
    <text evidence="2">The sequence shown here is derived from an EMBL/GenBank/DDBJ whole genome shotgun (WGS) entry which is preliminary data.</text>
</comment>
<reference evidence="2 3" key="1">
    <citation type="submission" date="2024-08" db="EMBL/GenBank/DDBJ databases">
        <title>Halobellus sp. MBLA0158 whole genome sequence.</title>
        <authorList>
            <person name="Hwang C.Y."/>
            <person name="Cho E.-S."/>
            <person name="Seo M.-J."/>
        </authorList>
    </citation>
    <scope>NUCLEOTIDE SEQUENCE [LARGE SCALE GENOMIC DNA]</scope>
    <source>
        <strain evidence="2 3">MBLA0158</strain>
    </source>
</reference>